<evidence type="ECO:0000259" key="2">
    <source>
        <dbReference type="Pfam" id="PF00296"/>
    </source>
</evidence>
<dbReference type="EMBL" id="JACJIQ010000033">
    <property type="protein sequence ID" value="MBA9079852.1"/>
    <property type="molecule type" value="Genomic_DNA"/>
</dbReference>
<accession>A0A839GLY9</accession>
<dbReference type="Pfam" id="PF00296">
    <property type="entry name" value="Bac_luciferase"/>
    <property type="match status" value="1"/>
</dbReference>
<dbReference type="PANTHER" id="PTHR43244:SF1">
    <property type="entry name" value="5,10-METHYLENETETRAHYDROMETHANOPTERIN REDUCTASE"/>
    <property type="match status" value="1"/>
</dbReference>
<protein>
    <submittedName>
        <fullName evidence="3">Putative non-F420 flavinoid oxidoreductase</fullName>
    </submittedName>
</protein>
<evidence type="ECO:0000313" key="4">
    <source>
        <dbReference type="Proteomes" id="UP000563094"/>
    </source>
</evidence>
<evidence type="ECO:0000313" key="3">
    <source>
        <dbReference type="EMBL" id="MBA9079852.1"/>
    </source>
</evidence>
<dbReference type="RefSeq" id="WP_066835311.1">
    <property type="nucleotide sequence ID" value="NZ_JACJIQ010000033.1"/>
</dbReference>
<feature type="domain" description="Luciferase-like" evidence="2">
    <location>
        <begin position="5"/>
        <end position="292"/>
    </location>
</feature>
<comment type="caution">
    <text evidence="3">The sequence shown here is derived from an EMBL/GenBank/DDBJ whole genome shotgun (WGS) entry which is preliminary data.</text>
</comment>
<dbReference type="InterPro" id="IPR023907">
    <property type="entry name" value="Non-F420_Flavin_OxRdtase"/>
</dbReference>
<dbReference type="InterPro" id="IPR011251">
    <property type="entry name" value="Luciferase-like_dom"/>
</dbReference>
<keyword evidence="1" id="KW-0560">Oxidoreductase</keyword>
<sequence length="320" mass="35860">MTKLGYHISHEQFSPSQLLQLAQKAEAAGFRFALSSDHFHPWSTQQNSSGFAWSWLGAAMAATSLEFGVVNCPAYRYHPALIAQAAATLDEMFPGRFFLTVGSGQALNEAITGLRWPAKQERNDRLKECVDVIRALWKGETVNHHGLVTVEEATLYTRPKKEIEVIAAAITPETAAWAATWADGLITISQPRDKLQKVVDAWNQNGGEGKPMLLKVQLSYDKTDKEALLGAHEQWKTNVFGSAMLADLRVPGQFEQAAQFVKPEEIREFVHVSGEPEQHLEWLQQYVEMGFQKMSLHNVNRKQEQFIEVFGQEVLPVLAS</sequence>
<reference evidence="3 4" key="1">
    <citation type="submission" date="2020-08" db="EMBL/GenBank/DDBJ databases">
        <title>Genomic Encyclopedia of Type Strains, Phase IV (KMG-IV): sequencing the most valuable type-strain genomes for metagenomic binning, comparative biology and taxonomic classification.</title>
        <authorList>
            <person name="Goeker M."/>
        </authorList>
    </citation>
    <scope>NUCLEOTIDE SEQUENCE [LARGE SCALE GENOMIC DNA]</scope>
    <source>
        <strain evidence="3 4">DSM 29854</strain>
    </source>
</reference>
<proteinExistence type="predicted"/>
<dbReference type="InterPro" id="IPR050564">
    <property type="entry name" value="F420-G6PD/mer"/>
</dbReference>
<organism evidence="3 4">
    <name type="scientific">Rufibacter quisquiliarum</name>
    <dbReference type="NCBI Taxonomy" id="1549639"/>
    <lineage>
        <taxon>Bacteria</taxon>
        <taxon>Pseudomonadati</taxon>
        <taxon>Bacteroidota</taxon>
        <taxon>Cytophagia</taxon>
        <taxon>Cytophagales</taxon>
        <taxon>Hymenobacteraceae</taxon>
        <taxon>Rufibacter</taxon>
    </lineage>
</organism>
<dbReference type="SUPFAM" id="SSF51679">
    <property type="entry name" value="Bacterial luciferase-like"/>
    <property type="match status" value="1"/>
</dbReference>
<dbReference type="InterPro" id="IPR019945">
    <property type="entry name" value="F420_G6P_DH-rel"/>
</dbReference>
<dbReference type="AlphaFoldDB" id="A0A839GLY9"/>
<dbReference type="NCBIfam" id="TIGR03885">
    <property type="entry name" value="flavin_revert"/>
    <property type="match status" value="1"/>
</dbReference>
<name>A0A839GLY9_9BACT</name>
<dbReference type="Proteomes" id="UP000563094">
    <property type="component" value="Unassembled WGS sequence"/>
</dbReference>
<dbReference type="GO" id="GO:0016705">
    <property type="term" value="F:oxidoreductase activity, acting on paired donors, with incorporation or reduction of molecular oxygen"/>
    <property type="evidence" value="ECO:0007669"/>
    <property type="project" value="InterPro"/>
</dbReference>
<dbReference type="Gene3D" id="3.20.20.30">
    <property type="entry name" value="Luciferase-like domain"/>
    <property type="match status" value="1"/>
</dbReference>
<keyword evidence="4" id="KW-1185">Reference proteome</keyword>
<dbReference type="PANTHER" id="PTHR43244">
    <property type="match status" value="1"/>
</dbReference>
<evidence type="ECO:0000256" key="1">
    <source>
        <dbReference type="ARBA" id="ARBA00023002"/>
    </source>
</evidence>
<dbReference type="InterPro" id="IPR036661">
    <property type="entry name" value="Luciferase-like_sf"/>
</dbReference>
<gene>
    <name evidence="3" type="ORF">FHS90_004593</name>
</gene>
<dbReference type="NCBIfam" id="TIGR03557">
    <property type="entry name" value="F420_G6P_family"/>
    <property type="match status" value="1"/>
</dbReference>